<organism evidence="2">
    <name type="scientific">marine sediment metagenome</name>
    <dbReference type="NCBI Taxonomy" id="412755"/>
    <lineage>
        <taxon>unclassified sequences</taxon>
        <taxon>metagenomes</taxon>
        <taxon>ecological metagenomes</taxon>
    </lineage>
</organism>
<feature type="non-terminal residue" evidence="2">
    <location>
        <position position="73"/>
    </location>
</feature>
<gene>
    <name evidence="2" type="ORF">S06H3_27003</name>
</gene>
<sequence length="73" mass="8346">MACLIFDVKPKTYRAAKRHGLYNFSAMTESHIAIIAATGIFANLFLSVIGYLLNFPEFARLNIYYAFFNMFPV</sequence>
<comment type="caution">
    <text evidence="2">The sequence shown here is derived from an EMBL/GenBank/DDBJ whole genome shotgun (WGS) entry which is preliminary data.</text>
</comment>
<name>X1NZ63_9ZZZZ</name>
<accession>X1NZ63</accession>
<protein>
    <submittedName>
        <fullName evidence="2">Uncharacterized protein</fullName>
    </submittedName>
</protein>
<evidence type="ECO:0000313" key="2">
    <source>
        <dbReference type="EMBL" id="GAI32065.1"/>
    </source>
</evidence>
<dbReference type="AlphaFoldDB" id="X1NZ63"/>
<keyword evidence="1" id="KW-1133">Transmembrane helix</keyword>
<dbReference type="EMBL" id="BARV01015640">
    <property type="protein sequence ID" value="GAI32065.1"/>
    <property type="molecule type" value="Genomic_DNA"/>
</dbReference>
<keyword evidence="1" id="KW-0812">Transmembrane</keyword>
<reference evidence="2" key="1">
    <citation type="journal article" date="2014" name="Front. Microbiol.">
        <title>High frequency of phylogenetically diverse reductive dehalogenase-homologous genes in deep subseafloor sedimentary metagenomes.</title>
        <authorList>
            <person name="Kawai M."/>
            <person name="Futagami T."/>
            <person name="Toyoda A."/>
            <person name="Takaki Y."/>
            <person name="Nishi S."/>
            <person name="Hori S."/>
            <person name="Arai W."/>
            <person name="Tsubouchi T."/>
            <person name="Morono Y."/>
            <person name="Uchiyama I."/>
            <person name="Ito T."/>
            <person name="Fujiyama A."/>
            <person name="Inagaki F."/>
            <person name="Takami H."/>
        </authorList>
    </citation>
    <scope>NUCLEOTIDE SEQUENCE</scope>
    <source>
        <strain evidence="2">Expedition CK06-06</strain>
    </source>
</reference>
<feature type="transmembrane region" description="Helical" evidence="1">
    <location>
        <begin position="32"/>
        <end position="53"/>
    </location>
</feature>
<proteinExistence type="predicted"/>
<keyword evidence="1" id="KW-0472">Membrane</keyword>
<evidence type="ECO:0000256" key="1">
    <source>
        <dbReference type="SAM" id="Phobius"/>
    </source>
</evidence>